<dbReference type="EMBL" id="BDLU01000100">
    <property type="protein sequence ID" value="GCE85341.1"/>
    <property type="molecule type" value="Genomic_DNA"/>
</dbReference>
<protein>
    <recommendedName>
        <fullName evidence="1">Integrase catalytic domain-containing protein</fullName>
    </recommendedName>
</protein>
<dbReference type="InterPro" id="IPR050900">
    <property type="entry name" value="Transposase_IS3/IS150/IS904"/>
</dbReference>
<gene>
    <name evidence="2" type="ORF">MSKU9_3482</name>
</gene>
<dbReference type="InterPro" id="IPR012337">
    <property type="entry name" value="RNaseH-like_sf"/>
</dbReference>
<name>A0A4P5NZA1_9PROT</name>
<sequence>MLIMDLRAIYQNPRTTVPHPEHRKYLYLLRNLVMDRSSQVWCSDITYIPMRRGFLYLVAIMDRATRRVLAWRLSNTMDVDGVLH</sequence>
<dbReference type="GO" id="GO:0015074">
    <property type="term" value="P:DNA integration"/>
    <property type="evidence" value="ECO:0007669"/>
    <property type="project" value="InterPro"/>
</dbReference>
<comment type="caution">
    <text evidence="2">The sequence shown here is derived from an EMBL/GenBank/DDBJ whole genome shotgun (WGS) entry which is preliminary data.</text>
</comment>
<dbReference type="PANTHER" id="PTHR46889">
    <property type="entry name" value="TRANSPOSASE INSF FOR INSERTION SEQUENCE IS3B-RELATED"/>
    <property type="match status" value="1"/>
</dbReference>
<keyword evidence="3" id="KW-1185">Reference proteome</keyword>
<dbReference type="GO" id="GO:0003676">
    <property type="term" value="F:nucleic acid binding"/>
    <property type="evidence" value="ECO:0007669"/>
    <property type="project" value="InterPro"/>
</dbReference>
<accession>A0A4P5NZA1</accession>
<dbReference type="InterPro" id="IPR036397">
    <property type="entry name" value="RNaseH_sf"/>
</dbReference>
<dbReference type="AlphaFoldDB" id="A0A4P5NZA1"/>
<dbReference type="SUPFAM" id="SSF53098">
    <property type="entry name" value="Ribonuclease H-like"/>
    <property type="match status" value="1"/>
</dbReference>
<dbReference type="Proteomes" id="UP000315095">
    <property type="component" value="Unassembled WGS sequence"/>
</dbReference>
<reference evidence="3" key="1">
    <citation type="submission" date="2017-01" db="EMBL/GenBank/DDBJ databases">
        <title>Komagataeibacter sp. MSKU9 whole genome sequencing project.</title>
        <authorList>
            <person name="Matsutani M."/>
            <person name="Naloka K."/>
            <person name="Theeragool G."/>
            <person name="Yakushi T."/>
            <person name="Matsushita K."/>
        </authorList>
    </citation>
    <scope>NUCLEOTIDE SEQUENCE [LARGE SCALE GENOMIC DNA]</scope>
    <source>
        <strain evidence="3">MSKU9</strain>
    </source>
</reference>
<proteinExistence type="predicted"/>
<dbReference type="Pfam" id="PF00665">
    <property type="entry name" value="rve"/>
    <property type="match status" value="1"/>
</dbReference>
<evidence type="ECO:0000313" key="2">
    <source>
        <dbReference type="EMBL" id="GCE85341.1"/>
    </source>
</evidence>
<evidence type="ECO:0000259" key="1">
    <source>
        <dbReference type="Pfam" id="PF00665"/>
    </source>
</evidence>
<dbReference type="Gene3D" id="3.30.420.10">
    <property type="entry name" value="Ribonuclease H-like superfamily/Ribonuclease H"/>
    <property type="match status" value="1"/>
</dbReference>
<dbReference type="InterPro" id="IPR001584">
    <property type="entry name" value="Integrase_cat-core"/>
</dbReference>
<organism evidence="2 3">
    <name type="scientific">Komagataeibacter diospyri</name>
    <dbReference type="NCBI Taxonomy" id="1932662"/>
    <lineage>
        <taxon>Bacteria</taxon>
        <taxon>Pseudomonadati</taxon>
        <taxon>Pseudomonadota</taxon>
        <taxon>Alphaproteobacteria</taxon>
        <taxon>Acetobacterales</taxon>
        <taxon>Acetobacteraceae</taxon>
        <taxon>Komagataeibacter</taxon>
    </lineage>
</organism>
<feature type="domain" description="Integrase catalytic" evidence="1">
    <location>
        <begin position="36"/>
        <end position="82"/>
    </location>
</feature>
<evidence type="ECO:0000313" key="3">
    <source>
        <dbReference type="Proteomes" id="UP000315095"/>
    </source>
</evidence>